<proteinExistence type="predicted"/>
<dbReference type="GO" id="GO:0035312">
    <property type="term" value="F:5'-3' DNA exonuclease activity"/>
    <property type="evidence" value="ECO:0007669"/>
    <property type="project" value="TreeGrafter"/>
</dbReference>
<keyword evidence="3" id="KW-1185">Reference proteome</keyword>
<dbReference type="SUPFAM" id="SSF89550">
    <property type="entry name" value="PHP domain-like"/>
    <property type="match status" value="1"/>
</dbReference>
<dbReference type="InterPro" id="IPR016195">
    <property type="entry name" value="Pol/histidinol_Pase-like"/>
</dbReference>
<dbReference type="Gene3D" id="3.20.20.140">
    <property type="entry name" value="Metal-dependent hydrolases"/>
    <property type="match status" value="1"/>
</dbReference>
<dbReference type="EMBL" id="SOBG01000002">
    <property type="protein sequence ID" value="TDT71965.1"/>
    <property type="molecule type" value="Genomic_DNA"/>
</dbReference>
<dbReference type="AlphaFoldDB" id="A0AA46DZV0"/>
<sequence length="247" mass="29289">MLEYSSISYDLLSYAKQDVMLKNSYIDFHMHTTASDGFLSKKFLVNFLRNKPHLISVTDHNEIRKSIKIVESTNINIIPGIELGANDGTELLVYFKHEDELEEFYRKYVEPNKSVFRMVKTKKDIFYYLDNLVVYDVFISIPHINGYAHKNYLNKKYIKELIMQVDAIETFNKPMGKKKNLVAKKVRKEFNKYATFGSDAHLPQEINDFYNFQLHELEKLNKLNENILKMYTLSYILTKHTKYFFSK</sequence>
<reference evidence="2 3" key="1">
    <citation type="submission" date="2019-03" db="EMBL/GenBank/DDBJ databases">
        <title>Genomic Encyclopedia of Type Strains, Phase IV (KMG-IV): sequencing the most valuable type-strain genomes for metagenomic binning, comparative biology and taxonomic classification.</title>
        <authorList>
            <person name="Goeker M."/>
        </authorList>
    </citation>
    <scope>NUCLEOTIDE SEQUENCE [LARGE SCALE GENOMIC DNA]</scope>
    <source>
        <strain evidence="2 3">DSM 100055</strain>
    </source>
</reference>
<dbReference type="GO" id="GO:0004534">
    <property type="term" value="F:5'-3' RNA exonuclease activity"/>
    <property type="evidence" value="ECO:0007669"/>
    <property type="project" value="TreeGrafter"/>
</dbReference>
<gene>
    <name evidence="2" type="ORF">EV215_0658</name>
</gene>
<dbReference type="SMART" id="SM00481">
    <property type="entry name" value="POLIIIAc"/>
    <property type="match status" value="1"/>
</dbReference>
<comment type="caution">
    <text evidence="2">The sequence shown here is derived from an EMBL/GenBank/DDBJ whole genome shotgun (WGS) entry which is preliminary data.</text>
</comment>
<dbReference type="RefSeq" id="WP_134112552.1">
    <property type="nucleotide sequence ID" value="NZ_SOBG01000002.1"/>
</dbReference>
<feature type="domain" description="Polymerase/histidinol phosphatase N-terminal" evidence="1">
    <location>
        <begin position="26"/>
        <end position="87"/>
    </location>
</feature>
<evidence type="ECO:0000313" key="2">
    <source>
        <dbReference type="EMBL" id="TDT71965.1"/>
    </source>
</evidence>
<accession>A0AA46DZV0</accession>
<name>A0AA46DZV0_9FUSO</name>
<dbReference type="Proteomes" id="UP000294678">
    <property type="component" value="Unassembled WGS sequence"/>
</dbReference>
<protein>
    <recommendedName>
        <fullName evidence="1">Polymerase/histidinol phosphatase N-terminal domain-containing protein</fullName>
    </recommendedName>
</protein>
<dbReference type="InterPro" id="IPR003141">
    <property type="entry name" value="Pol/His_phosphatase_N"/>
</dbReference>
<dbReference type="PANTHER" id="PTHR42924:SF3">
    <property type="entry name" value="POLYMERASE_HISTIDINOL PHOSPHATASE N-TERMINAL DOMAIN-CONTAINING PROTEIN"/>
    <property type="match status" value="1"/>
</dbReference>
<dbReference type="PANTHER" id="PTHR42924">
    <property type="entry name" value="EXONUCLEASE"/>
    <property type="match status" value="1"/>
</dbReference>
<evidence type="ECO:0000313" key="3">
    <source>
        <dbReference type="Proteomes" id="UP000294678"/>
    </source>
</evidence>
<evidence type="ECO:0000259" key="1">
    <source>
        <dbReference type="SMART" id="SM00481"/>
    </source>
</evidence>
<dbReference type="CDD" id="cd07432">
    <property type="entry name" value="PHP_HisPPase"/>
    <property type="match status" value="1"/>
</dbReference>
<dbReference type="InterPro" id="IPR052018">
    <property type="entry name" value="PHP_domain"/>
</dbReference>
<organism evidence="2 3">
    <name type="scientific">Hypnocyclicus thermotrophus</name>
    <dbReference type="NCBI Taxonomy" id="1627895"/>
    <lineage>
        <taxon>Bacteria</taxon>
        <taxon>Fusobacteriati</taxon>
        <taxon>Fusobacteriota</taxon>
        <taxon>Fusobacteriia</taxon>
        <taxon>Fusobacteriales</taxon>
        <taxon>Fusobacteriaceae</taxon>
        <taxon>Hypnocyclicus</taxon>
    </lineage>
</organism>